<proteinExistence type="predicted"/>
<gene>
    <name evidence="3" type="ORF">LWC34_42995</name>
</gene>
<feature type="chain" id="PRO_5045328202" description="Tachylectin 2 domain-containing protein" evidence="1">
    <location>
        <begin position="24"/>
        <end position="434"/>
    </location>
</feature>
<dbReference type="InterPro" id="IPR023294">
    <property type="entry name" value="Tachylectin2"/>
</dbReference>
<accession>A0ABS8ZP50</accession>
<sequence>MSLKKTLLAAATILSLGATTANAMPVGEMSPQIMYPHDPCVAGGPTAADNAAAARLNNVLTGKLRNAMTGYRVSCARIVLDTVRDSGLGQRAEVIAITTTIVESLLENINEELDHDSLGLFQQRAHYGTRAQRLNPVWSTNAFLDEMLRTHPDGEWRTDPIGDVCQKTQRSAHPDRYAKEVADAQRIVAELSSEPIPKTVSIYGALADGRLTYSTINSANGNRTKTLVSSDNLGFTPKAMATLNFNTVLVTSPAGVLHRVDIITNNNSLHFNPPVAINGGWTHSMLTYDGYGHLYGIAGSTLMSYVVSRPKPSDVHIGQRAVIDTGFTMRTLTATGDDWLLGVTTTGVLRSYRINADNTWAGATLGEKWAGIDEVVSPGGGLYYGKTREGGLYWYVDRNPYDLNGSDLVGHSNDPVDASGWTQILLSAQPFNTA</sequence>
<organism evidence="3 4">
    <name type="scientific">Kibdelosporangium philippinense</name>
    <dbReference type="NCBI Taxonomy" id="211113"/>
    <lineage>
        <taxon>Bacteria</taxon>
        <taxon>Bacillati</taxon>
        <taxon>Actinomycetota</taxon>
        <taxon>Actinomycetes</taxon>
        <taxon>Pseudonocardiales</taxon>
        <taxon>Pseudonocardiaceae</taxon>
        <taxon>Kibdelosporangium</taxon>
    </lineage>
</organism>
<name>A0ABS8ZP50_9PSEU</name>
<reference evidence="3 4" key="1">
    <citation type="submission" date="2021-12" db="EMBL/GenBank/DDBJ databases">
        <title>Genome sequence of Kibdelosporangium philippinense ATCC 49844.</title>
        <authorList>
            <person name="Fedorov E.A."/>
            <person name="Omeragic M."/>
            <person name="Shalygina K.F."/>
            <person name="Maclea K.S."/>
        </authorList>
    </citation>
    <scope>NUCLEOTIDE SEQUENCE [LARGE SCALE GENOMIC DNA]</scope>
    <source>
        <strain evidence="3 4">ATCC 49844</strain>
    </source>
</reference>
<evidence type="ECO:0000259" key="2">
    <source>
        <dbReference type="Pfam" id="PF14517"/>
    </source>
</evidence>
<feature type="signal peptide" evidence="1">
    <location>
        <begin position="1"/>
        <end position="23"/>
    </location>
</feature>
<feature type="domain" description="Tachylectin 2" evidence="2">
    <location>
        <begin position="278"/>
        <end position="404"/>
    </location>
</feature>
<keyword evidence="1" id="KW-0732">Signal</keyword>
<dbReference type="Gene3D" id="2.115.10.10">
    <property type="entry name" value="Tachylectin 2"/>
    <property type="match status" value="1"/>
</dbReference>
<evidence type="ECO:0000256" key="1">
    <source>
        <dbReference type="SAM" id="SignalP"/>
    </source>
</evidence>
<dbReference type="Pfam" id="PF14517">
    <property type="entry name" value="Tachylectin"/>
    <property type="match status" value="1"/>
</dbReference>
<evidence type="ECO:0000313" key="3">
    <source>
        <dbReference type="EMBL" id="MCE7009531.1"/>
    </source>
</evidence>
<dbReference type="EMBL" id="JAJVCN010000004">
    <property type="protein sequence ID" value="MCE7009531.1"/>
    <property type="molecule type" value="Genomic_DNA"/>
</dbReference>
<keyword evidence="4" id="KW-1185">Reference proteome</keyword>
<dbReference type="RefSeq" id="WP_233731063.1">
    <property type="nucleotide sequence ID" value="NZ_JAJVCN010000004.1"/>
</dbReference>
<dbReference type="Proteomes" id="UP001521150">
    <property type="component" value="Unassembled WGS sequence"/>
</dbReference>
<comment type="caution">
    <text evidence="3">The sequence shown here is derived from an EMBL/GenBank/DDBJ whole genome shotgun (WGS) entry which is preliminary data.</text>
</comment>
<evidence type="ECO:0000313" key="4">
    <source>
        <dbReference type="Proteomes" id="UP001521150"/>
    </source>
</evidence>
<protein>
    <recommendedName>
        <fullName evidence="2">Tachylectin 2 domain-containing protein</fullName>
    </recommendedName>
</protein>